<dbReference type="EC" id="2.7.13.3" evidence="3"/>
<dbReference type="SMART" id="SM00387">
    <property type="entry name" value="HATPase_c"/>
    <property type="match status" value="1"/>
</dbReference>
<organism evidence="13 14">
    <name type="scientific">Iningainema tapete BLCC-T55</name>
    <dbReference type="NCBI Taxonomy" id="2748662"/>
    <lineage>
        <taxon>Bacteria</taxon>
        <taxon>Bacillati</taxon>
        <taxon>Cyanobacteriota</taxon>
        <taxon>Cyanophyceae</taxon>
        <taxon>Nostocales</taxon>
        <taxon>Scytonemataceae</taxon>
        <taxon>Iningainema tapete</taxon>
    </lineage>
</organism>
<comment type="caution">
    <text evidence="13">The sequence shown here is derived from an EMBL/GenBank/DDBJ whole genome shotgun (WGS) entry which is preliminary data.</text>
</comment>
<feature type="domain" description="Histidine kinase" evidence="11">
    <location>
        <begin position="180"/>
        <end position="399"/>
    </location>
</feature>
<evidence type="ECO:0000256" key="1">
    <source>
        <dbReference type="ARBA" id="ARBA00000085"/>
    </source>
</evidence>
<evidence type="ECO:0000256" key="5">
    <source>
        <dbReference type="ARBA" id="ARBA00022679"/>
    </source>
</evidence>
<comment type="catalytic activity">
    <reaction evidence="1">
        <text>ATP + protein L-histidine = ADP + protein N-phospho-L-histidine.</text>
        <dbReference type="EC" id="2.7.13.3"/>
    </reaction>
</comment>
<evidence type="ECO:0000256" key="3">
    <source>
        <dbReference type="ARBA" id="ARBA00012438"/>
    </source>
</evidence>
<keyword evidence="5" id="KW-0808">Transferase</keyword>
<dbReference type="InterPro" id="IPR001789">
    <property type="entry name" value="Sig_transdc_resp-reg_receiver"/>
</dbReference>
<dbReference type="GO" id="GO:0000155">
    <property type="term" value="F:phosphorelay sensor kinase activity"/>
    <property type="evidence" value="ECO:0007669"/>
    <property type="project" value="InterPro"/>
</dbReference>
<dbReference type="Gene3D" id="1.10.287.130">
    <property type="match status" value="1"/>
</dbReference>
<dbReference type="AlphaFoldDB" id="A0A8J7CBS9"/>
<dbReference type="Gene3D" id="3.30.565.10">
    <property type="entry name" value="Histidine kinase-like ATPase, C-terminal domain"/>
    <property type="match status" value="1"/>
</dbReference>
<dbReference type="PROSITE" id="PS50109">
    <property type="entry name" value="HIS_KIN"/>
    <property type="match status" value="1"/>
</dbReference>
<dbReference type="Pfam" id="PF00072">
    <property type="entry name" value="Response_reg"/>
    <property type="match status" value="1"/>
</dbReference>
<dbReference type="RefSeq" id="WP_190826213.1">
    <property type="nucleotide sequence ID" value="NZ_CAWPPI010000029.1"/>
</dbReference>
<reference evidence="13" key="1">
    <citation type="submission" date="2020-09" db="EMBL/GenBank/DDBJ databases">
        <title>Iningainema tapete sp. nov. (Scytonemataceae, Cyanobacteria) from greenhouses in central Florida (USA) produces two types of nodularin with biosynthetic potential for microcystin-LR and anabaenopeptins.</title>
        <authorList>
            <person name="Berthold D.E."/>
            <person name="Lefler F.W."/>
            <person name="Huang I.-S."/>
            <person name="Abdulla H."/>
            <person name="Zimba P.V."/>
            <person name="Laughinghouse H.D. IV."/>
        </authorList>
    </citation>
    <scope>NUCLEOTIDE SEQUENCE</scope>
    <source>
        <strain evidence="13">BLCCT55</strain>
    </source>
</reference>
<keyword evidence="6" id="KW-0418">Kinase</keyword>
<evidence type="ECO:0000256" key="4">
    <source>
        <dbReference type="ARBA" id="ARBA00022553"/>
    </source>
</evidence>
<dbReference type="InterPro" id="IPR003594">
    <property type="entry name" value="HATPase_dom"/>
</dbReference>
<comment type="caution">
    <text evidence="9">Lacks conserved residue(s) required for the propagation of feature annotation.</text>
</comment>
<keyword evidence="10" id="KW-0175">Coiled coil</keyword>
<dbReference type="PROSITE" id="PS50110">
    <property type="entry name" value="RESPONSE_REGULATORY"/>
    <property type="match status" value="1"/>
</dbReference>
<dbReference type="InterPro" id="IPR011006">
    <property type="entry name" value="CheY-like_superfamily"/>
</dbReference>
<evidence type="ECO:0000256" key="2">
    <source>
        <dbReference type="ARBA" id="ARBA00006402"/>
    </source>
</evidence>
<dbReference type="Pfam" id="PF02518">
    <property type="entry name" value="HATPase_c"/>
    <property type="match status" value="1"/>
</dbReference>
<dbReference type="EMBL" id="JACXAE010000029">
    <property type="protein sequence ID" value="MBD2771930.1"/>
    <property type="molecule type" value="Genomic_DNA"/>
</dbReference>
<gene>
    <name evidence="13" type="ORF">ICL16_07430</name>
</gene>
<dbReference type="CDD" id="cd16922">
    <property type="entry name" value="HATPase_EvgS-ArcB-TorS-like"/>
    <property type="match status" value="1"/>
</dbReference>
<evidence type="ECO:0000259" key="12">
    <source>
        <dbReference type="PROSITE" id="PS50110"/>
    </source>
</evidence>
<dbReference type="SUPFAM" id="SSF47384">
    <property type="entry name" value="Homodimeric domain of signal transducing histidine kinase"/>
    <property type="match status" value="1"/>
</dbReference>
<dbReference type="SUPFAM" id="SSF52172">
    <property type="entry name" value="CheY-like"/>
    <property type="match status" value="1"/>
</dbReference>
<dbReference type="FunFam" id="3.30.565.10:FF:000010">
    <property type="entry name" value="Sensor histidine kinase RcsC"/>
    <property type="match status" value="1"/>
</dbReference>
<protein>
    <recommendedName>
        <fullName evidence="8">Circadian input-output histidine kinase CikA</fullName>
        <ecNumber evidence="3">2.7.13.3</ecNumber>
    </recommendedName>
</protein>
<feature type="domain" description="Response regulatory" evidence="12">
    <location>
        <begin position="6"/>
        <end position="122"/>
    </location>
</feature>
<proteinExistence type="inferred from homology"/>
<evidence type="ECO:0000259" key="11">
    <source>
        <dbReference type="PROSITE" id="PS50109"/>
    </source>
</evidence>
<dbReference type="InterPro" id="IPR004358">
    <property type="entry name" value="Sig_transdc_His_kin-like_C"/>
</dbReference>
<evidence type="ECO:0000256" key="6">
    <source>
        <dbReference type="ARBA" id="ARBA00022777"/>
    </source>
</evidence>
<dbReference type="SMART" id="SM00388">
    <property type="entry name" value="HisKA"/>
    <property type="match status" value="1"/>
</dbReference>
<dbReference type="CDD" id="cd00156">
    <property type="entry name" value="REC"/>
    <property type="match status" value="1"/>
</dbReference>
<comment type="similarity">
    <text evidence="2">In the N-terminal section; belongs to the phytochrome family.</text>
</comment>
<evidence type="ECO:0000313" key="14">
    <source>
        <dbReference type="Proteomes" id="UP000629098"/>
    </source>
</evidence>
<evidence type="ECO:0000256" key="10">
    <source>
        <dbReference type="SAM" id="Coils"/>
    </source>
</evidence>
<keyword evidence="4" id="KW-0597">Phosphoprotein</keyword>
<evidence type="ECO:0000256" key="9">
    <source>
        <dbReference type="PROSITE-ProRule" id="PRU00169"/>
    </source>
</evidence>
<name>A0A8J7CBS9_9CYAN</name>
<evidence type="ECO:0000256" key="7">
    <source>
        <dbReference type="ARBA" id="ARBA00023012"/>
    </source>
</evidence>
<evidence type="ECO:0000256" key="8">
    <source>
        <dbReference type="ARBA" id="ARBA00074306"/>
    </source>
</evidence>
<sequence length="437" mass="49389">MEQKLEILVIDDDEVDREVLRHTLLKTGIKIELSEAVNSNSAIAASNETSFDCIFLNYHFLAQESLNLINKLQSQSTTVPVIILVESVNEQIAVEIIKAGATDYILKSRISAEVIAQVLRSAVRLSQTQKQLVEVNQQLRETQEIIIRQNQEIEVQRQQIELQNLKLIEASRVKSQFLTTISHELRTPMNAIIGFSQLLLRLKCGELSRQQIDMLERILKNGKNLLILINEILDFSRLEAGKLDIKPEIFDLVKVIDGVVQEMRPLAEEKNLTLMLKTELPNPIVFNDPTRVQQMLINLLSNAIKFTDCGNVEVEVKELPGNKLAIAVKDTGIGIAPKDIKSIFEAFRQVDQSTTRKYPGTGLGLPVVKALVQMMSGKIIVESKLNEGSIFQIQLPRQISSSRLDKQEVTNHSDSVKNIKQYQARQLTQQQIREEGR</sequence>
<dbReference type="InterPro" id="IPR005467">
    <property type="entry name" value="His_kinase_dom"/>
</dbReference>
<dbReference type="SUPFAM" id="SSF55874">
    <property type="entry name" value="ATPase domain of HSP90 chaperone/DNA topoisomerase II/histidine kinase"/>
    <property type="match status" value="1"/>
</dbReference>
<dbReference type="CDD" id="cd00082">
    <property type="entry name" value="HisKA"/>
    <property type="match status" value="1"/>
</dbReference>
<keyword evidence="7" id="KW-0902">Two-component regulatory system</keyword>
<dbReference type="InterPro" id="IPR036097">
    <property type="entry name" value="HisK_dim/P_sf"/>
</dbReference>
<dbReference type="InterPro" id="IPR003661">
    <property type="entry name" value="HisK_dim/P_dom"/>
</dbReference>
<dbReference type="Pfam" id="PF00512">
    <property type="entry name" value="HisKA"/>
    <property type="match status" value="1"/>
</dbReference>
<feature type="coiled-coil region" evidence="10">
    <location>
        <begin position="125"/>
        <end position="168"/>
    </location>
</feature>
<dbReference type="PANTHER" id="PTHR43047">
    <property type="entry name" value="TWO-COMPONENT HISTIDINE PROTEIN KINASE"/>
    <property type="match status" value="1"/>
</dbReference>
<dbReference type="Gene3D" id="3.40.50.2300">
    <property type="match status" value="1"/>
</dbReference>
<dbReference type="Proteomes" id="UP000629098">
    <property type="component" value="Unassembled WGS sequence"/>
</dbReference>
<dbReference type="SMART" id="SM00448">
    <property type="entry name" value="REC"/>
    <property type="match status" value="1"/>
</dbReference>
<dbReference type="InterPro" id="IPR036890">
    <property type="entry name" value="HATPase_C_sf"/>
</dbReference>
<accession>A0A8J7CBS9</accession>
<evidence type="ECO:0000313" key="13">
    <source>
        <dbReference type="EMBL" id="MBD2771930.1"/>
    </source>
</evidence>
<dbReference type="PRINTS" id="PR00344">
    <property type="entry name" value="BCTRLSENSOR"/>
</dbReference>
<keyword evidence="14" id="KW-1185">Reference proteome</keyword>